<reference evidence="5 6" key="1">
    <citation type="journal article" date="2011" name="Genome Res.">
        <title>Comparative genomics of citric-acid-producing Aspergillus niger ATCC 1015 versus enzyme-producing CBS 513.88.</title>
        <authorList>
            <person name="Andersen M.R."/>
            <person name="Salazar M.P."/>
            <person name="Schaap P.J."/>
            <person name="van de Vondervoort P.J."/>
            <person name="Culley D."/>
            <person name="Thykaer J."/>
            <person name="Frisvad J.C."/>
            <person name="Nielsen K.F."/>
            <person name="Albang R."/>
            <person name="Albermann K."/>
            <person name="Berka R.M."/>
            <person name="Braus G.H."/>
            <person name="Braus-Stromeyer S.A."/>
            <person name="Corrochano L.M."/>
            <person name="Dai Z."/>
            <person name="van Dijck P.W."/>
            <person name="Hofmann G."/>
            <person name="Lasure L.L."/>
            <person name="Magnuson J.K."/>
            <person name="Menke H."/>
            <person name="Meijer M."/>
            <person name="Meijer S.L."/>
            <person name="Nielsen J.B."/>
            <person name="Nielsen M.L."/>
            <person name="van Ooyen A.J."/>
            <person name="Pel H.J."/>
            <person name="Poulsen L."/>
            <person name="Samson R.A."/>
            <person name="Stam H."/>
            <person name="Tsang A."/>
            <person name="van den Brink J.M."/>
            <person name="Atkins A."/>
            <person name="Aerts A."/>
            <person name="Shapiro H."/>
            <person name="Pangilinan J."/>
            <person name="Salamov A."/>
            <person name="Lou Y."/>
            <person name="Lindquist E."/>
            <person name="Lucas S."/>
            <person name="Grimwood J."/>
            <person name="Grigoriev I.V."/>
            <person name="Kubicek C.P."/>
            <person name="Martinez D."/>
            <person name="van Peij N.N."/>
            <person name="Roubos J.A."/>
            <person name="Nielsen J."/>
            <person name="Baker S.E."/>
        </authorList>
    </citation>
    <scope>NUCLEOTIDE SEQUENCE [LARGE SCALE GENOMIC DNA]</scope>
    <source>
        <strain evidence="6">ATCC 1015 / CBS 113.46 / FGSC A1144 / LSHB Ac4 / NCTC 3858a / NRRL 328 / USDA 3528.7</strain>
    </source>
</reference>
<dbReference type="InterPro" id="IPR009029">
    <property type="entry name" value="HMG_CoA_Rdtase_sub-bd_dom_sf"/>
</dbReference>
<keyword evidence="3" id="KW-0560">Oxidoreductase</keyword>
<dbReference type="Proteomes" id="UP000009038">
    <property type="component" value="Unassembled WGS sequence"/>
</dbReference>
<evidence type="ECO:0000256" key="3">
    <source>
        <dbReference type="ARBA" id="ARBA00023002"/>
    </source>
</evidence>
<dbReference type="GO" id="GO:0004420">
    <property type="term" value="F:hydroxymethylglutaryl-CoA reductase (NADPH) activity"/>
    <property type="evidence" value="ECO:0007669"/>
    <property type="project" value="UniProtKB-EC"/>
</dbReference>
<dbReference type="AlphaFoldDB" id="G3XQG1"/>
<comment type="similarity">
    <text evidence="1">Belongs to the HMG-CoA reductase family.</text>
</comment>
<keyword evidence="4" id="KW-1207">Sterol metabolism</keyword>
<keyword evidence="4" id="KW-0752">Steroid biosynthesis</keyword>
<dbReference type="SUPFAM" id="SSF55035">
    <property type="entry name" value="NAD-binding domain of HMG-CoA reductase"/>
    <property type="match status" value="1"/>
</dbReference>
<dbReference type="EMBL" id="ACJE01000003">
    <property type="protein sequence ID" value="EHA27510.1"/>
    <property type="molecule type" value="Genomic_DNA"/>
</dbReference>
<comment type="caution">
    <text evidence="5">The sequence shown here is derived from an EMBL/GenBank/DDBJ whole genome shotgun (WGS) entry which is preliminary data.</text>
</comment>
<protein>
    <recommendedName>
        <fullName evidence="2">hydroxymethylglutaryl-CoA reductase (NADPH)</fullName>
        <ecNumber evidence="2">1.1.1.34</ecNumber>
    </recommendedName>
</protein>
<dbReference type="Gene3D" id="3.90.770.10">
    <property type="entry name" value="3-hydroxy-3-methylglutaryl-coenzyme A Reductase, Chain A, domain 2"/>
    <property type="match status" value="1"/>
</dbReference>
<dbReference type="EC" id="1.1.1.34" evidence="2"/>
<accession>G3XQG1</accession>
<dbReference type="InterPro" id="IPR009023">
    <property type="entry name" value="HMG_CoA_Rdtase_NAD(P)-bd_sf"/>
</dbReference>
<dbReference type="InterPro" id="IPR023076">
    <property type="entry name" value="HMG_CoA_Rdtase_CS"/>
</dbReference>
<organism evidence="5 6">
    <name type="scientific">Aspergillus niger (strain ATCC 1015 / CBS 113.46 / FGSC A1144 / LSHB Ac4 / NCTC 3858a / NRRL 328 / USDA 3528.7)</name>
    <dbReference type="NCBI Taxonomy" id="380704"/>
    <lineage>
        <taxon>Eukaryota</taxon>
        <taxon>Fungi</taxon>
        <taxon>Dikarya</taxon>
        <taxon>Ascomycota</taxon>
        <taxon>Pezizomycotina</taxon>
        <taxon>Eurotiomycetes</taxon>
        <taxon>Eurotiomycetidae</taxon>
        <taxon>Eurotiales</taxon>
        <taxon>Aspergillaceae</taxon>
        <taxon>Aspergillus</taxon>
        <taxon>Aspergillus subgen. Circumdati</taxon>
    </lineage>
</organism>
<name>G3XQG1_ASPNA</name>
<dbReference type="GO" id="GO:0016126">
    <property type="term" value="P:sterol biosynthetic process"/>
    <property type="evidence" value="ECO:0007669"/>
    <property type="project" value="UniProtKB-KW"/>
</dbReference>
<sequence length="380" mass="40888">MSLPVRKTNAKVQQVIKDLKEITAHPIDASKVHIENPIGYVQVPVGLAGPLRVWETSAAGEECEEVYAPLATTEAALVASCCRGCKAFNRSGGIHIVALYDAMAKQGIPSIHPSAYQGEVHKHLKLTGDRRIQFLSVTPTVLGSATHLRFNYRCGDAAGQNMATIATHRACHGLLLDTPLREELKIRNFQFEGGMSAEKRASWSHTKEPHGVESLAWGVVTNEVAEELLGCSTETIYQGLSRAQTAAMRQGGYGFAGNPMNIVTAIFIATGQDVASIAESCWAQLTPEYNYETKVLTLSLYIPSLPVGVVGGGTHLGPQREALDIMKCSGPGKKRRLAALMTAFALALDLSTVAAMANDTFSQAHARLRRKPVADTKANL</sequence>
<evidence type="ECO:0000256" key="1">
    <source>
        <dbReference type="ARBA" id="ARBA00007661"/>
    </source>
</evidence>
<dbReference type="InterPro" id="IPR023074">
    <property type="entry name" value="HMG_CoA_Rdtase_cat_sf"/>
</dbReference>
<dbReference type="PRINTS" id="PR00071">
    <property type="entry name" value="HMGCOARDTASE"/>
</dbReference>
<evidence type="ECO:0000256" key="2">
    <source>
        <dbReference type="ARBA" id="ARBA00012999"/>
    </source>
</evidence>
<dbReference type="STRING" id="380704.G3XQG1"/>
<evidence type="ECO:0000313" key="6">
    <source>
        <dbReference type="Proteomes" id="UP000009038"/>
    </source>
</evidence>
<keyword evidence="4" id="KW-0756">Sterol biosynthesis</keyword>
<proteinExistence type="inferred from homology"/>
<dbReference type="Pfam" id="PF00368">
    <property type="entry name" value="HMG-CoA_red"/>
    <property type="match status" value="1"/>
</dbReference>
<keyword evidence="4" id="KW-0753">Steroid metabolism</keyword>
<dbReference type="OrthoDB" id="310654at2759"/>
<gene>
    <name evidence="5" type="ORF">ASPNIDRAFT_44946</name>
</gene>
<evidence type="ECO:0000313" key="5">
    <source>
        <dbReference type="EMBL" id="EHA27510.1"/>
    </source>
</evidence>
<keyword evidence="4" id="KW-0443">Lipid metabolism</keyword>
<dbReference type="PANTHER" id="PTHR10572:SF24">
    <property type="entry name" value="3-HYDROXY-3-METHYLGLUTARYL-COENZYME A REDUCTASE"/>
    <property type="match status" value="1"/>
</dbReference>
<dbReference type="PROSITE" id="PS00318">
    <property type="entry name" value="HMG_COA_REDUCTASE_2"/>
    <property type="match status" value="1"/>
</dbReference>
<dbReference type="PROSITE" id="PS50065">
    <property type="entry name" value="HMG_COA_REDUCTASE_4"/>
    <property type="match status" value="1"/>
</dbReference>
<dbReference type="PANTHER" id="PTHR10572">
    <property type="entry name" value="3-HYDROXY-3-METHYLGLUTARYL-COENZYME A REDUCTASE"/>
    <property type="match status" value="1"/>
</dbReference>
<dbReference type="InterPro" id="IPR002202">
    <property type="entry name" value="HMG_CoA_Rdtase"/>
</dbReference>
<evidence type="ECO:0000256" key="4">
    <source>
        <dbReference type="ARBA" id="ARBA00023011"/>
    </source>
</evidence>
<dbReference type="HOGENOM" id="CLU_001734_2_2_1"/>
<dbReference type="SUPFAM" id="SSF56542">
    <property type="entry name" value="Substrate-binding domain of HMG-CoA reductase"/>
    <property type="match status" value="1"/>
</dbReference>
<dbReference type="Gene3D" id="3.30.70.420">
    <property type="entry name" value="Hydroxymethylglutaryl-CoA reductase, class I/II, NAD/NADP-binding domain"/>
    <property type="match status" value="1"/>
</dbReference>
<dbReference type="GO" id="GO:0015936">
    <property type="term" value="P:coenzyme A metabolic process"/>
    <property type="evidence" value="ECO:0007669"/>
    <property type="project" value="InterPro"/>
</dbReference>
<keyword evidence="4" id="KW-0444">Lipid biosynthesis</keyword>